<reference evidence="2" key="1">
    <citation type="journal article" date="2014" name="Science">
        <title>The coffee genome provides insight into the convergent evolution of caffeine biosynthesis.</title>
        <authorList>
            <person name="Denoeud F."/>
            <person name="Carretero-Paulet L."/>
            <person name="Dereeper A."/>
            <person name="Droc G."/>
            <person name="Guyot R."/>
            <person name="Pietrella M."/>
            <person name="Zheng C."/>
            <person name="Alberti A."/>
            <person name="Anthony F."/>
            <person name="Aprea G."/>
            <person name="Aury J.M."/>
            <person name="Bento P."/>
            <person name="Bernard M."/>
            <person name="Bocs S."/>
            <person name="Campa C."/>
            <person name="Cenci A."/>
            <person name="Combes M.C."/>
            <person name="Crouzillat D."/>
            <person name="Da Silva C."/>
            <person name="Daddiego L."/>
            <person name="De Bellis F."/>
            <person name="Dussert S."/>
            <person name="Garsmeur O."/>
            <person name="Gayraud T."/>
            <person name="Guignon V."/>
            <person name="Jahn K."/>
            <person name="Jamilloux V."/>
            <person name="Joet T."/>
            <person name="Labadie K."/>
            <person name="Lan T."/>
            <person name="Leclercq J."/>
            <person name="Lepelley M."/>
            <person name="Leroy T."/>
            <person name="Li L.T."/>
            <person name="Librado P."/>
            <person name="Lopez L."/>
            <person name="Munoz A."/>
            <person name="Noel B."/>
            <person name="Pallavicini A."/>
            <person name="Perrotta G."/>
            <person name="Poncet V."/>
            <person name="Pot D."/>
            <person name="Priyono X."/>
            <person name="Rigoreau M."/>
            <person name="Rouard M."/>
            <person name="Rozas J."/>
            <person name="Tranchant-Dubreuil C."/>
            <person name="VanBuren R."/>
            <person name="Zhang Q."/>
            <person name="Andrade A.C."/>
            <person name="Argout X."/>
            <person name="Bertrand B."/>
            <person name="de Kochko A."/>
            <person name="Graziosi G."/>
            <person name="Henry R.J."/>
            <person name="Jayarama X."/>
            <person name="Ming R."/>
            <person name="Nagai C."/>
            <person name="Rounsley S."/>
            <person name="Sankoff D."/>
            <person name="Giuliano G."/>
            <person name="Albert V.A."/>
            <person name="Wincker P."/>
            <person name="Lashermes P."/>
        </authorList>
    </citation>
    <scope>NUCLEOTIDE SEQUENCE [LARGE SCALE GENOMIC DNA]</scope>
    <source>
        <strain evidence="2">cv. DH200-94</strain>
    </source>
</reference>
<sequence>MKTANFEQYNLESLEGLSCGSHNYYEFWEAMDQCALMHSIMLRIRMLTVSCLCICWTISEMLPAEA</sequence>
<organism evidence="1 2">
    <name type="scientific">Coffea canephora</name>
    <name type="common">Robusta coffee</name>
    <dbReference type="NCBI Taxonomy" id="49390"/>
    <lineage>
        <taxon>Eukaryota</taxon>
        <taxon>Viridiplantae</taxon>
        <taxon>Streptophyta</taxon>
        <taxon>Embryophyta</taxon>
        <taxon>Tracheophyta</taxon>
        <taxon>Spermatophyta</taxon>
        <taxon>Magnoliopsida</taxon>
        <taxon>eudicotyledons</taxon>
        <taxon>Gunneridae</taxon>
        <taxon>Pentapetalae</taxon>
        <taxon>asterids</taxon>
        <taxon>lamiids</taxon>
        <taxon>Gentianales</taxon>
        <taxon>Rubiaceae</taxon>
        <taxon>Ixoroideae</taxon>
        <taxon>Gardenieae complex</taxon>
        <taxon>Bertiereae - Coffeeae clade</taxon>
        <taxon>Coffeeae</taxon>
        <taxon>Coffea</taxon>
    </lineage>
</organism>
<dbReference type="Gramene" id="CDP17782">
    <property type="protein sequence ID" value="CDP17782"/>
    <property type="gene ID" value="GSCOC_T00003901001"/>
</dbReference>
<dbReference type="Proteomes" id="UP000295252">
    <property type="component" value="Chromosome IV"/>
</dbReference>
<evidence type="ECO:0000313" key="1">
    <source>
        <dbReference type="EMBL" id="CDP17782.1"/>
    </source>
</evidence>
<gene>
    <name evidence="1" type="ORF">GSCOC_T00003901001</name>
</gene>
<dbReference type="EMBL" id="HG739264">
    <property type="protein sequence ID" value="CDP17782.1"/>
    <property type="molecule type" value="Genomic_DNA"/>
</dbReference>
<accession>A0A068VB29</accession>
<keyword evidence="2" id="KW-1185">Reference proteome</keyword>
<name>A0A068VB29_COFCA</name>
<dbReference type="AlphaFoldDB" id="A0A068VB29"/>
<evidence type="ECO:0000313" key="2">
    <source>
        <dbReference type="Proteomes" id="UP000295252"/>
    </source>
</evidence>
<protein>
    <submittedName>
        <fullName evidence="1">Uncharacterized protein</fullName>
    </submittedName>
</protein>
<proteinExistence type="predicted"/>
<dbReference type="InParanoid" id="A0A068VB29"/>